<evidence type="ECO:0000313" key="1">
    <source>
        <dbReference type="EMBL" id="JAW15606.1"/>
    </source>
</evidence>
<reference evidence="1" key="1">
    <citation type="journal article" date="2018" name="PLoS Negl. Trop. Dis.">
        <title>An insight into the salivary gland and fat body transcriptome of Panstrongylus lignarius (Hemiptera: Heteroptera), the main vector of Chagas disease in Peru.</title>
        <authorList>
            <person name="Nevoa J.C."/>
            <person name="Mendes M.T."/>
            <person name="da Silva M.V."/>
            <person name="Soares S.C."/>
            <person name="Oliveira C.J.F."/>
            <person name="Ribeiro J.M.C."/>
        </authorList>
    </citation>
    <scope>NUCLEOTIDE SEQUENCE</scope>
</reference>
<proteinExistence type="predicted"/>
<protein>
    <submittedName>
        <fullName evidence="1">Uncharacterized protein</fullName>
    </submittedName>
</protein>
<accession>A0A224XSV2</accession>
<dbReference type="AlphaFoldDB" id="A0A224XSV2"/>
<sequence length="79" mass="8620">MYSLYLSSRYANACCTILSCTVVSHLALTASPFPCGGRSVMYLNIFHISHNFWLLKASEASENFSSKLGLGKPCNVALL</sequence>
<name>A0A224XSV2_9HEMI</name>
<dbReference type="EMBL" id="GFTR01000820">
    <property type="protein sequence ID" value="JAW15606.1"/>
    <property type="molecule type" value="Transcribed_RNA"/>
</dbReference>
<organism evidence="1">
    <name type="scientific">Panstrongylus lignarius</name>
    <dbReference type="NCBI Taxonomy" id="156445"/>
    <lineage>
        <taxon>Eukaryota</taxon>
        <taxon>Metazoa</taxon>
        <taxon>Ecdysozoa</taxon>
        <taxon>Arthropoda</taxon>
        <taxon>Hexapoda</taxon>
        <taxon>Insecta</taxon>
        <taxon>Pterygota</taxon>
        <taxon>Neoptera</taxon>
        <taxon>Paraneoptera</taxon>
        <taxon>Hemiptera</taxon>
        <taxon>Heteroptera</taxon>
        <taxon>Panheteroptera</taxon>
        <taxon>Cimicomorpha</taxon>
        <taxon>Reduviidae</taxon>
        <taxon>Triatominae</taxon>
        <taxon>Panstrongylus</taxon>
    </lineage>
</organism>